<dbReference type="RefSeq" id="WP_153385490.1">
    <property type="nucleotide sequence ID" value="NZ_VDFO01000003.1"/>
</dbReference>
<protein>
    <recommendedName>
        <fullName evidence="1">DUF6933 domain-containing protein</fullName>
    </recommendedName>
</protein>
<dbReference type="Pfam" id="PF22016">
    <property type="entry name" value="DUF6933"/>
    <property type="match status" value="1"/>
</dbReference>
<dbReference type="OrthoDB" id="9801392at2"/>
<evidence type="ECO:0000313" key="5">
    <source>
        <dbReference type="Proteomes" id="UP000414364"/>
    </source>
</evidence>
<dbReference type="EMBL" id="VDFO01000003">
    <property type="protein sequence ID" value="MQS96532.1"/>
    <property type="molecule type" value="Genomic_DNA"/>
</dbReference>
<organism evidence="2 5">
    <name type="scientific">Companilactobacillus halodurans</name>
    <dbReference type="NCBI Taxonomy" id="2584183"/>
    <lineage>
        <taxon>Bacteria</taxon>
        <taxon>Bacillati</taxon>
        <taxon>Bacillota</taxon>
        <taxon>Bacilli</taxon>
        <taxon>Lactobacillales</taxon>
        <taxon>Lactobacillaceae</taxon>
        <taxon>Companilactobacillus</taxon>
    </lineage>
</organism>
<accession>A0A5P0ZPC2</accession>
<reference evidence="4 5" key="1">
    <citation type="journal article" date="2019" name="Syst. Appl. Microbiol.">
        <title>Polyphasic characterization of two novel Lactobacillus spp. isolated from blown salami packages: Description of Lactobacillus halodurans sp. nov. and Lactobacillus salsicarnum sp. nov.</title>
        <authorList>
            <person name="Schuster J.A."/>
            <person name="Klingl A."/>
            <person name="Vogel R.F."/>
            <person name="Ehrmann M.A."/>
        </authorList>
    </citation>
    <scope>NUCLEOTIDE SEQUENCE [LARGE SCALE GENOMIC DNA]</scope>
    <source>
        <strain evidence="3 4">TMW 1.1920</strain>
        <strain evidence="2 5">TMW 1.2172</strain>
    </source>
</reference>
<dbReference type="AlphaFoldDB" id="A0A5P0ZPC2"/>
<name>A0A5P0ZPC2_9LACO</name>
<evidence type="ECO:0000259" key="1">
    <source>
        <dbReference type="Pfam" id="PF22016"/>
    </source>
</evidence>
<evidence type="ECO:0000313" key="2">
    <source>
        <dbReference type="EMBL" id="MQS76097.1"/>
    </source>
</evidence>
<comment type="caution">
    <text evidence="2">The sequence shown here is derived from an EMBL/GenBank/DDBJ whole genome shotgun (WGS) entry which is preliminary data.</text>
</comment>
<evidence type="ECO:0000313" key="4">
    <source>
        <dbReference type="Proteomes" id="UP000371423"/>
    </source>
</evidence>
<dbReference type="Proteomes" id="UP000414364">
    <property type="component" value="Unassembled WGS sequence"/>
</dbReference>
<gene>
    <name evidence="3" type="ORF">FHL05_01315</name>
    <name evidence="2" type="ORF">FHL06_06820</name>
</gene>
<dbReference type="InterPro" id="IPR053864">
    <property type="entry name" value="DUF6933"/>
</dbReference>
<evidence type="ECO:0000313" key="3">
    <source>
        <dbReference type="EMBL" id="MQS96532.1"/>
    </source>
</evidence>
<dbReference type="Proteomes" id="UP000371423">
    <property type="component" value="Unassembled WGS sequence"/>
</dbReference>
<proteinExistence type="predicted"/>
<sequence length="331" mass="38539">MFINVVQKAQSLFKDYQFRQNSDQIKNLVLGNPIFSWHVKYLNHKRKKVVVFTNDATTLSIVLYDVNAKNRSQIQKRFQEKLNKVWQSLGLSQSNLEQYLKIAKDWEVGPTVSRSQRGRLNEVSLVVETYLEDNEIDEDFLSSKATGLIRNVMSGKTIFSENTADILRAENLKWKKIAITEPDVNLSEINQIHDELIQIEHLAESDSFFDDLDQSDNAVEKIRRLNNQLIDSFIQSVKGDYAEKTVKSYENSLKLYLNEYLAFRFITVFNYESDNVSDLYLHGSSMQEVKRVQKSMVKFYQFLANTGVIDLKFAKTMKQGMKDNIELLNLW</sequence>
<dbReference type="EMBL" id="VDFP01000011">
    <property type="protein sequence ID" value="MQS76097.1"/>
    <property type="molecule type" value="Genomic_DNA"/>
</dbReference>
<feature type="domain" description="DUF6933" evidence="1">
    <location>
        <begin position="12"/>
        <end position="150"/>
    </location>
</feature>
<keyword evidence="4" id="KW-1185">Reference proteome</keyword>